<sequence>MFVSLSIVRYPRYFIPFALLSMAVFRLPLLFTSGLTFWKLMGCGKNGTFDIKPDWMQWGLLAVWEQEEDFDRFQQKSFIRKWWKTFAHEQWTILCIPYEAHGKWDGKQPFIPNNAYKNYQGPVAVLTRASIRVSKLKSFWSNVPGVAQNLAEAEGFITSVGIGEVPFVRQATFSVWENLDAVKQFAYRKQKHASIIKKTRSEEWYSEELFARFIPIRSQGTLNGTQPFILQHVTA</sequence>
<keyword evidence="1" id="KW-0472">Membrane</keyword>
<evidence type="ECO:0000256" key="1">
    <source>
        <dbReference type="SAM" id="Phobius"/>
    </source>
</evidence>
<accession>A0ABW5J6J3</accession>
<organism evidence="2 3">
    <name type="scientific">Emticicia soli</name>
    <dbReference type="NCBI Taxonomy" id="2027878"/>
    <lineage>
        <taxon>Bacteria</taxon>
        <taxon>Pseudomonadati</taxon>
        <taxon>Bacteroidota</taxon>
        <taxon>Cytophagia</taxon>
        <taxon>Cytophagales</taxon>
        <taxon>Leadbetterellaceae</taxon>
        <taxon>Emticicia</taxon>
    </lineage>
</organism>
<comment type="caution">
    <text evidence="2">The sequence shown here is derived from an EMBL/GenBank/DDBJ whole genome shotgun (WGS) entry which is preliminary data.</text>
</comment>
<proteinExistence type="predicted"/>
<evidence type="ECO:0000313" key="3">
    <source>
        <dbReference type="Proteomes" id="UP001597510"/>
    </source>
</evidence>
<protein>
    <submittedName>
        <fullName evidence="2">DUF3291 domain-containing protein</fullName>
    </submittedName>
</protein>
<feature type="transmembrane region" description="Helical" evidence="1">
    <location>
        <begin position="13"/>
        <end position="31"/>
    </location>
</feature>
<name>A0ABW5J6J3_9BACT</name>
<dbReference type="Proteomes" id="UP001597510">
    <property type="component" value="Unassembled WGS sequence"/>
</dbReference>
<dbReference type="EMBL" id="JBHULC010000006">
    <property type="protein sequence ID" value="MFD2520540.1"/>
    <property type="molecule type" value="Genomic_DNA"/>
</dbReference>
<keyword evidence="3" id="KW-1185">Reference proteome</keyword>
<keyword evidence="1" id="KW-1133">Transmembrane helix</keyword>
<evidence type="ECO:0000313" key="2">
    <source>
        <dbReference type="EMBL" id="MFD2520540.1"/>
    </source>
</evidence>
<dbReference type="RefSeq" id="WP_340239732.1">
    <property type="nucleotide sequence ID" value="NZ_JBBEWC010000014.1"/>
</dbReference>
<reference evidence="3" key="1">
    <citation type="journal article" date="2019" name="Int. J. Syst. Evol. Microbiol.">
        <title>The Global Catalogue of Microorganisms (GCM) 10K type strain sequencing project: providing services to taxonomists for standard genome sequencing and annotation.</title>
        <authorList>
            <consortium name="The Broad Institute Genomics Platform"/>
            <consortium name="The Broad Institute Genome Sequencing Center for Infectious Disease"/>
            <person name="Wu L."/>
            <person name="Ma J."/>
        </authorList>
    </citation>
    <scope>NUCLEOTIDE SEQUENCE [LARGE SCALE GENOMIC DNA]</scope>
    <source>
        <strain evidence="3">KCTC 52344</strain>
    </source>
</reference>
<dbReference type="InterPro" id="IPR049574">
    <property type="entry name" value="CrtA-like"/>
</dbReference>
<keyword evidence="1" id="KW-0812">Transmembrane</keyword>
<gene>
    <name evidence="2" type="ORF">ACFSR2_06575</name>
</gene>
<dbReference type="CDD" id="cd21650">
    <property type="entry name" value="CrtA-like"/>
    <property type="match status" value="1"/>
</dbReference>